<comment type="caution">
    <text evidence="2">The sequence shown here is derived from an EMBL/GenBank/DDBJ whole genome shotgun (WGS) entry which is preliminary data.</text>
</comment>
<sequence length="167" mass="18752">MIITTHYPQIPLATSNVATDLARVDNQQKPPVIPPQEPTKGHEERQLNPQNERANAYIVAEKKQQEQTKRQQQNVAQQSVESKIPASPMARPQTIRIIASQTPALQRKDIQLKTQPNNPKATAEPKQRQLIDSGLSSAAYQQFGQRIGQFYQQQSAPNIESQLKILA</sequence>
<keyword evidence="3" id="KW-1185">Reference proteome</keyword>
<protein>
    <submittedName>
        <fullName evidence="2">Uncharacterized protein</fullName>
    </submittedName>
</protein>
<proteinExistence type="predicted"/>
<dbReference type="EMBL" id="JBDPZN010000005">
    <property type="protein sequence ID" value="MEO3683385.1"/>
    <property type="molecule type" value="Genomic_DNA"/>
</dbReference>
<reference evidence="2 3" key="1">
    <citation type="submission" date="2024-05" db="EMBL/GenBank/DDBJ databases">
        <title>Genome sequencing of Marine Estuary Bacteria, Shewanella vesiculosa and S. baltica, and Pseudomonas syringae.</title>
        <authorList>
            <person name="Gurung A."/>
            <person name="Maclea K.S."/>
        </authorList>
    </citation>
    <scope>NUCLEOTIDE SEQUENCE [LARGE SCALE GENOMIC DNA]</scope>
    <source>
        <strain evidence="2 3">1A</strain>
    </source>
</reference>
<dbReference type="Proteomes" id="UP001477278">
    <property type="component" value="Unassembled WGS sequence"/>
</dbReference>
<gene>
    <name evidence="2" type="ORF">ABHN84_13925</name>
</gene>
<organism evidence="2 3">
    <name type="scientific">Shewanella vesiculosa</name>
    <dbReference type="NCBI Taxonomy" id="518738"/>
    <lineage>
        <taxon>Bacteria</taxon>
        <taxon>Pseudomonadati</taxon>
        <taxon>Pseudomonadota</taxon>
        <taxon>Gammaproteobacteria</taxon>
        <taxon>Alteromonadales</taxon>
        <taxon>Shewanellaceae</taxon>
        <taxon>Shewanella</taxon>
    </lineage>
</organism>
<name>A0ABV0FS02_9GAMM</name>
<dbReference type="RefSeq" id="WP_182756001.1">
    <property type="nucleotide sequence ID" value="NZ_JBDPZN010000005.1"/>
</dbReference>
<feature type="compositionally biased region" description="Basic and acidic residues" evidence="1">
    <location>
        <begin position="60"/>
        <end position="69"/>
    </location>
</feature>
<evidence type="ECO:0000313" key="2">
    <source>
        <dbReference type="EMBL" id="MEO3683385.1"/>
    </source>
</evidence>
<accession>A0ABV0FS02</accession>
<evidence type="ECO:0000313" key="3">
    <source>
        <dbReference type="Proteomes" id="UP001477278"/>
    </source>
</evidence>
<evidence type="ECO:0000256" key="1">
    <source>
        <dbReference type="SAM" id="MobiDB-lite"/>
    </source>
</evidence>
<feature type="region of interest" description="Disordered" evidence="1">
    <location>
        <begin position="24"/>
        <end position="95"/>
    </location>
</feature>